<keyword evidence="10" id="KW-1185">Reference proteome</keyword>
<dbReference type="CDD" id="cd11534">
    <property type="entry name" value="NTP-PPase_HisIE_like"/>
    <property type="match status" value="1"/>
</dbReference>
<comment type="catalytic activity">
    <reaction evidence="1 8">
        <text>1-(5-phospho-beta-D-ribosyl)-ATP + H2O = 1-(5-phospho-beta-D-ribosyl)-5'-AMP + diphosphate + H(+)</text>
        <dbReference type="Rhea" id="RHEA:22828"/>
        <dbReference type="ChEBI" id="CHEBI:15377"/>
        <dbReference type="ChEBI" id="CHEBI:15378"/>
        <dbReference type="ChEBI" id="CHEBI:33019"/>
        <dbReference type="ChEBI" id="CHEBI:59457"/>
        <dbReference type="ChEBI" id="CHEBI:73183"/>
        <dbReference type="EC" id="3.6.1.31"/>
    </reaction>
</comment>
<dbReference type="PANTHER" id="PTHR42945:SF1">
    <property type="entry name" value="HISTIDINE BIOSYNTHESIS BIFUNCTIONAL PROTEIN HIS7"/>
    <property type="match status" value="1"/>
</dbReference>
<gene>
    <name evidence="8 9" type="primary">hisE</name>
    <name evidence="9" type="ORF">DFR85_09430</name>
</gene>
<comment type="subcellular location">
    <subcellularLocation>
        <location evidence="8">Cytoplasm</location>
    </subcellularLocation>
</comment>
<dbReference type="UniPathway" id="UPA00031">
    <property type="reaction ID" value="UER00007"/>
</dbReference>
<dbReference type="Pfam" id="PF01503">
    <property type="entry name" value="PRA-PH"/>
    <property type="match status" value="1"/>
</dbReference>
<dbReference type="PANTHER" id="PTHR42945">
    <property type="entry name" value="HISTIDINE BIOSYNTHESIS BIFUNCTIONAL PROTEIN"/>
    <property type="match status" value="1"/>
</dbReference>
<dbReference type="SUPFAM" id="SSF101386">
    <property type="entry name" value="all-alpha NTP pyrophosphatases"/>
    <property type="match status" value="1"/>
</dbReference>
<evidence type="ECO:0000256" key="3">
    <source>
        <dbReference type="ARBA" id="ARBA00022605"/>
    </source>
</evidence>
<dbReference type="Proteomes" id="UP000248044">
    <property type="component" value="Chromosome"/>
</dbReference>
<comment type="similarity">
    <text evidence="8">Belongs to the PRA-PH family.</text>
</comment>
<dbReference type="Gene3D" id="1.10.287.1080">
    <property type="entry name" value="MazG-like"/>
    <property type="match status" value="1"/>
</dbReference>
<dbReference type="GO" id="GO:0005737">
    <property type="term" value="C:cytoplasm"/>
    <property type="evidence" value="ECO:0007669"/>
    <property type="project" value="UniProtKB-SubCell"/>
</dbReference>
<dbReference type="RefSeq" id="WP_110270669.1">
    <property type="nucleotide sequence ID" value="NZ_CP029289.2"/>
</dbReference>
<evidence type="ECO:0000256" key="7">
    <source>
        <dbReference type="ARBA" id="ARBA00023102"/>
    </source>
</evidence>
<dbReference type="GeneID" id="36832376"/>
<evidence type="ECO:0000313" key="9">
    <source>
        <dbReference type="EMBL" id="AWR94788.1"/>
    </source>
</evidence>
<organism evidence="9 10">
    <name type="scientific">Acidianus brierleyi</name>
    <dbReference type="NCBI Taxonomy" id="41673"/>
    <lineage>
        <taxon>Archaea</taxon>
        <taxon>Thermoproteota</taxon>
        <taxon>Thermoprotei</taxon>
        <taxon>Sulfolobales</taxon>
        <taxon>Sulfolobaceae</taxon>
        <taxon>Acidianus</taxon>
    </lineage>
</organism>
<proteinExistence type="inferred from homology"/>
<dbReference type="GO" id="GO:0005524">
    <property type="term" value="F:ATP binding"/>
    <property type="evidence" value="ECO:0007669"/>
    <property type="project" value="UniProtKB-KW"/>
</dbReference>
<dbReference type="OrthoDB" id="39686at2157"/>
<protein>
    <recommendedName>
        <fullName evidence="8">Phosphoribosyl-ATP pyrophosphatase</fullName>
        <shortName evidence="8">PRA-PH</shortName>
        <ecNumber evidence="8">3.6.1.31</ecNumber>
    </recommendedName>
</protein>
<dbReference type="AlphaFoldDB" id="A0A2U9IFG4"/>
<dbReference type="HAMAP" id="MF_01020">
    <property type="entry name" value="HisE"/>
    <property type="match status" value="1"/>
</dbReference>
<name>A0A2U9IFG4_9CREN</name>
<comment type="pathway">
    <text evidence="2 8">Amino-acid biosynthesis; L-histidine biosynthesis; L-histidine from 5-phospho-alpha-D-ribose 1-diphosphate: step 2/9.</text>
</comment>
<accession>A0A2U9IFG4</accession>
<dbReference type="NCBIfam" id="TIGR03188">
    <property type="entry name" value="histidine_hisI"/>
    <property type="match status" value="1"/>
</dbReference>
<dbReference type="KEGG" id="abri:DFR85_09430"/>
<sequence>MSEILQDLYDIILDRINKMPKGSYTAEIVSKGKGYVARKVGEEAVETVVASLSEGKNRFLCESADLIYHLWVLMALEGIKPEDLYQELKRRMK</sequence>
<dbReference type="GO" id="GO:0000105">
    <property type="term" value="P:L-histidine biosynthetic process"/>
    <property type="evidence" value="ECO:0007669"/>
    <property type="project" value="UniProtKB-UniRule"/>
</dbReference>
<evidence type="ECO:0000256" key="4">
    <source>
        <dbReference type="ARBA" id="ARBA00022741"/>
    </source>
</evidence>
<evidence type="ECO:0000256" key="8">
    <source>
        <dbReference type="HAMAP-Rule" id="MF_01020"/>
    </source>
</evidence>
<evidence type="ECO:0000256" key="2">
    <source>
        <dbReference type="ARBA" id="ARBA00005204"/>
    </source>
</evidence>
<keyword evidence="8" id="KW-0963">Cytoplasm</keyword>
<reference evidence="9 10" key="1">
    <citation type="submission" date="2018-05" db="EMBL/GenBank/DDBJ databases">
        <title>Complete Genome Sequences of Extremely Thermoacidophilic, Metal-Mobilizing Type-Strain Members of the Archaeal Family Sulfolobaceae: Acidianus brierleyi DSM-1651T, Acidianus sulfidivorans DSM-18786T, Metallosphaera hakonensis DSM-7519T, and Metallosphaera prunae DSM-10039T.</title>
        <authorList>
            <person name="Counts J.A."/>
            <person name="Kelly R.M."/>
        </authorList>
    </citation>
    <scope>NUCLEOTIDE SEQUENCE [LARGE SCALE GENOMIC DNA]</scope>
    <source>
        <strain evidence="9 10">DSM 1651</strain>
    </source>
</reference>
<evidence type="ECO:0000256" key="6">
    <source>
        <dbReference type="ARBA" id="ARBA00022840"/>
    </source>
</evidence>
<keyword evidence="4 8" id="KW-0547">Nucleotide-binding</keyword>
<keyword evidence="3 8" id="KW-0028">Amino-acid biosynthesis</keyword>
<keyword evidence="7 8" id="KW-0368">Histidine biosynthesis</keyword>
<dbReference type="InterPro" id="IPR008179">
    <property type="entry name" value="HisE"/>
</dbReference>
<dbReference type="InterPro" id="IPR021130">
    <property type="entry name" value="PRib-ATP_PPHydrolase-like"/>
</dbReference>
<dbReference type="EC" id="3.6.1.31" evidence="8"/>
<dbReference type="GO" id="GO:0004636">
    <property type="term" value="F:phosphoribosyl-ATP diphosphatase activity"/>
    <property type="evidence" value="ECO:0007669"/>
    <property type="project" value="UniProtKB-UniRule"/>
</dbReference>
<dbReference type="EMBL" id="CP029289">
    <property type="protein sequence ID" value="AWR94788.1"/>
    <property type="molecule type" value="Genomic_DNA"/>
</dbReference>
<keyword evidence="5 8" id="KW-0378">Hydrolase</keyword>
<evidence type="ECO:0000256" key="1">
    <source>
        <dbReference type="ARBA" id="ARBA00001460"/>
    </source>
</evidence>
<keyword evidence="6 8" id="KW-0067">ATP-binding</keyword>
<evidence type="ECO:0000313" key="10">
    <source>
        <dbReference type="Proteomes" id="UP000248044"/>
    </source>
</evidence>
<evidence type="ECO:0000256" key="5">
    <source>
        <dbReference type="ARBA" id="ARBA00022801"/>
    </source>
</evidence>